<evidence type="ECO:0000256" key="1">
    <source>
        <dbReference type="SAM" id="MobiDB-lite"/>
    </source>
</evidence>
<gene>
    <name evidence="2" type="primary">Dper\GL22037</name>
    <name evidence="2" type="ORF">Dper_GL22037</name>
</gene>
<evidence type="ECO:0000313" key="2">
    <source>
        <dbReference type="EMBL" id="EDW34056.1"/>
    </source>
</evidence>
<dbReference type="HOGENOM" id="CLU_2294542_0_0_1"/>
<accession>B4GEM1</accession>
<dbReference type="EMBL" id="CH479182">
    <property type="protein sequence ID" value="EDW34056.1"/>
    <property type="molecule type" value="Genomic_DNA"/>
</dbReference>
<organism evidence="3">
    <name type="scientific">Drosophila persimilis</name>
    <name type="common">Fruit fly</name>
    <dbReference type="NCBI Taxonomy" id="7234"/>
    <lineage>
        <taxon>Eukaryota</taxon>
        <taxon>Metazoa</taxon>
        <taxon>Ecdysozoa</taxon>
        <taxon>Arthropoda</taxon>
        <taxon>Hexapoda</taxon>
        <taxon>Insecta</taxon>
        <taxon>Pterygota</taxon>
        <taxon>Neoptera</taxon>
        <taxon>Endopterygota</taxon>
        <taxon>Diptera</taxon>
        <taxon>Brachycera</taxon>
        <taxon>Muscomorpha</taxon>
        <taxon>Ephydroidea</taxon>
        <taxon>Drosophilidae</taxon>
        <taxon>Drosophila</taxon>
        <taxon>Sophophora</taxon>
    </lineage>
</organism>
<proteinExistence type="predicted"/>
<keyword evidence="3" id="KW-1185">Reference proteome</keyword>
<name>B4GEM1_DROPE</name>
<sequence length="101" mass="10646">MAVAVPVAVPVAGSRNDYGWAKKGELEMESPALEAAAGKPGPKPNQFWKTSSGAAEQQAAGSSENPESKSGFESKLNSMFEHSKIAPTLVHRRAPIHSQST</sequence>
<reference evidence="2 3" key="1">
    <citation type="journal article" date="2007" name="Nature">
        <title>Evolution of genes and genomes on the Drosophila phylogeny.</title>
        <authorList>
            <consortium name="Drosophila 12 Genomes Consortium"/>
            <person name="Clark A.G."/>
            <person name="Eisen M.B."/>
            <person name="Smith D.R."/>
            <person name="Bergman C.M."/>
            <person name="Oliver B."/>
            <person name="Markow T.A."/>
            <person name="Kaufman T.C."/>
            <person name="Kellis M."/>
            <person name="Gelbart W."/>
            <person name="Iyer V.N."/>
            <person name="Pollard D.A."/>
            <person name="Sackton T.B."/>
            <person name="Larracuente A.M."/>
            <person name="Singh N.D."/>
            <person name="Abad J.P."/>
            <person name="Abt D.N."/>
            <person name="Adryan B."/>
            <person name="Aguade M."/>
            <person name="Akashi H."/>
            <person name="Anderson W.W."/>
            <person name="Aquadro C.F."/>
            <person name="Ardell D.H."/>
            <person name="Arguello R."/>
            <person name="Artieri C.G."/>
            <person name="Barbash D.A."/>
            <person name="Barker D."/>
            <person name="Barsanti P."/>
            <person name="Batterham P."/>
            <person name="Batzoglou S."/>
            <person name="Begun D."/>
            <person name="Bhutkar A."/>
            <person name="Blanco E."/>
            <person name="Bosak S.A."/>
            <person name="Bradley R.K."/>
            <person name="Brand A.D."/>
            <person name="Brent M.R."/>
            <person name="Brooks A.N."/>
            <person name="Brown R.H."/>
            <person name="Butlin R.K."/>
            <person name="Caggese C."/>
            <person name="Calvi B.R."/>
            <person name="Bernardo de Carvalho A."/>
            <person name="Caspi A."/>
            <person name="Castrezana S."/>
            <person name="Celniker S.E."/>
            <person name="Chang J.L."/>
            <person name="Chapple C."/>
            <person name="Chatterji S."/>
            <person name="Chinwalla A."/>
            <person name="Civetta A."/>
            <person name="Clifton S.W."/>
            <person name="Comeron J.M."/>
            <person name="Costello J.C."/>
            <person name="Coyne J.A."/>
            <person name="Daub J."/>
            <person name="David R.G."/>
            <person name="Delcher A.L."/>
            <person name="Delehaunty K."/>
            <person name="Do C.B."/>
            <person name="Ebling H."/>
            <person name="Edwards K."/>
            <person name="Eickbush T."/>
            <person name="Evans J.D."/>
            <person name="Filipski A."/>
            <person name="Findeiss S."/>
            <person name="Freyhult E."/>
            <person name="Fulton L."/>
            <person name="Fulton R."/>
            <person name="Garcia A.C."/>
            <person name="Gardiner A."/>
            <person name="Garfield D.A."/>
            <person name="Garvin B.E."/>
            <person name="Gibson G."/>
            <person name="Gilbert D."/>
            <person name="Gnerre S."/>
            <person name="Godfrey J."/>
            <person name="Good R."/>
            <person name="Gotea V."/>
            <person name="Gravely B."/>
            <person name="Greenberg A.J."/>
            <person name="Griffiths-Jones S."/>
            <person name="Gross S."/>
            <person name="Guigo R."/>
            <person name="Gustafson E.A."/>
            <person name="Haerty W."/>
            <person name="Hahn M.W."/>
            <person name="Halligan D.L."/>
            <person name="Halpern A.L."/>
            <person name="Halter G.M."/>
            <person name="Han M.V."/>
            <person name="Heger A."/>
            <person name="Hillier L."/>
            <person name="Hinrichs A.S."/>
            <person name="Holmes I."/>
            <person name="Hoskins R.A."/>
            <person name="Hubisz M.J."/>
            <person name="Hultmark D."/>
            <person name="Huntley M.A."/>
            <person name="Jaffe D.B."/>
            <person name="Jagadeeshan S."/>
            <person name="Jeck W.R."/>
            <person name="Johnson J."/>
            <person name="Jones C.D."/>
            <person name="Jordan W.C."/>
            <person name="Karpen G.H."/>
            <person name="Kataoka E."/>
            <person name="Keightley P.D."/>
            <person name="Kheradpour P."/>
            <person name="Kirkness E.F."/>
            <person name="Koerich L.B."/>
            <person name="Kristiansen K."/>
            <person name="Kudrna D."/>
            <person name="Kulathinal R.J."/>
            <person name="Kumar S."/>
            <person name="Kwok R."/>
            <person name="Lander E."/>
            <person name="Langley C.H."/>
            <person name="Lapoint R."/>
            <person name="Lazzaro B.P."/>
            <person name="Lee S.J."/>
            <person name="Levesque L."/>
            <person name="Li R."/>
            <person name="Lin C.F."/>
            <person name="Lin M.F."/>
            <person name="Lindblad-Toh K."/>
            <person name="Llopart A."/>
            <person name="Long M."/>
            <person name="Low L."/>
            <person name="Lozovsky E."/>
            <person name="Lu J."/>
            <person name="Luo M."/>
            <person name="Machado C.A."/>
            <person name="Makalowski W."/>
            <person name="Marzo M."/>
            <person name="Matsuda M."/>
            <person name="Matzkin L."/>
            <person name="McAllister B."/>
            <person name="McBride C.S."/>
            <person name="McKernan B."/>
            <person name="McKernan K."/>
            <person name="Mendez-Lago M."/>
            <person name="Minx P."/>
            <person name="Mollenhauer M.U."/>
            <person name="Montooth K."/>
            <person name="Mount S.M."/>
            <person name="Mu X."/>
            <person name="Myers E."/>
            <person name="Negre B."/>
            <person name="Newfeld S."/>
            <person name="Nielsen R."/>
            <person name="Noor M.A."/>
            <person name="O'Grady P."/>
            <person name="Pachter L."/>
            <person name="Papaceit M."/>
            <person name="Parisi M.J."/>
            <person name="Parisi M."/>
            <person name="Parts L."/>
            <person name="Pedersen J.S."/>
            <person name="Pesole G."/>
            <person name="Phillippy A.M."/>
            <person name="Ponting C.P."/>
            <person name="Pop M."/>
            <person name="Porcelli D."/>
            <person name="Powell J.R."/>
            <person name="Prohaska S."/>
            <person name="Pruitt K."/>
            <person name="Puig M."/>
            <person name="Quesneville H."/>
            <person name="Ram K.R."/>
            <person name="Rand D."/>
            <person name="Rasmussen M.D."/>
            <person name="Reed L.K."/>
            <person name="Reenan R."/>
            <person name="Reily A."/>
            <person name="Remington K.A."/>
            <person name="Rieger T.T."/>
            <person name="Ritchie M.G."/>
            <person name="Robin C."/>
            <person name="Rogers Y.H."/>
            <person name="Rohde C."/>
            <person name="Rozas J."/>
            <person name="Rubenfield M.J."/>
            <person name="Ruiz A."/>
            <person name="Russo S."/>
            <person name="Salzberg S.L."/>
            <person name="Sanchez-Gracia A."/>
            <person name="Saranga D.J."/>
            <person name="Sato H."/>
            <person name="Schaeffer S.W."/>
            <person name="Schatz M.C."/>
            <person name="Schlenke T."/>
            <person name="Schwartz R."/>
            <person name="Segarra C."/>
            <person name="Singh R.S."/>
            <person name="Sirot L."/>
            <person name="Sirota M."/>
            <person name="Sisneros N.B."/>
            <person name="Smith C.D."/>
            <person name="Smith T.F."/>
            <person name="Spieth J."/>
            <person name="Stage D.E."/>
            <person name="Stark A."/>
            <person name="Stephan W."/>
            <person name="Strausberg R.L."/>
            <person name="Strempel S."/>
            <person name="Sturgill D."/>
            <person name="Sutton G."/>
            <person name="Sutton G.G."/>
            <person name="Tao W."/>
            <person name="Teichmann S."/>
            <person name="Tobari Y.N."/>
            <person name="Tomimura Y."/>
            <person name="Tsolas J.M."/>
            <person name="Valente V.L."/>
            <person name="Venter E."/>
            <person name="Venter J.C."/>
            <person name="Vicario S."/>
            <person name="Vieira F.G."/>
            <person name="Vilella A.J."/>
            <person name="Villasante A."/>
            <person name="Walenz B."/>
            <person name="Wang J."/>
            <person name="Wasserman M."/>
            <person name="Watts T."/>
            <person name="Wilson D."/>
            <person name="Wilson R.K."/>
            <person name="Wing R.A."/>
            <person name="Wolfner M.F."/>
            <person name="Wong A."/>
            <person name="Wong G.K."/>
            <person name="Wu C.I."/>
            <person name="Wu G."/>
            <person name="Yamamoto D."/>
            <person name="Yang H.P."/>
            <person name="Yang S.P."/>
            <person name="Yorke J.A."/>
            <person name="Yoshida K."/>
            <person name="Zdobnov E."/>
            <person name="Zhang P."/>
            <person name="Zhang Y."/>
            <person name="Zimin A.V."/>
            <person name="Baldwin J."/>
            <person name="Abdouelleil A."/>
            <person name="Abdulkadir J."/>
            <person name="Abebe A."/>
            <person name="Abera B."/>
            <person name="Abreu J."/>
            <person name="Acer S.C."/>
            <person name="Aftuck L."/>
            <person name="Alexander A."/>
            <person name="An P."/>
            <person name="Anderson E."/>
            <person name="Anderson S."/>
            <person name="Arachi H."/>
            <person name="Azer M."/>
            <person name="Bachantsang P."/>
            <person name="Barry A."/>
            <person name="Bayul T."/>
            <person name="Berlin A."/>
            <person name="Bessette D."/>
            <person name="Bloom T."/>
            <person name="Blye J."/>
            <person name="Boguslavskiy L."/>
            <person name="Bonnet C."/>
            <person name="Boukhgalter B."/>
            <person name="Bourzgui I."/>
            <person name="Brown A."/>
            <person name="Cahill P."/>
            <person name="Channer S."/>
            <person name="Cheshatsang Y."/>
            <person name="Chuda L."/>
            <person name="Citroen M."/>
            <person name="Collymore A."/>
            <person name="Cooke P."/>
            <person name="Costello M."/>
            <person name="D'Aco K."/>
            <person name="Daza R."/>
            <person name="De Haan G."/>
            <person name="DeGray S."/>
            <person name="DeMaso C."/>
            <person name="Dhargay N."/>
            <person name="Dooley K."/>
            <person name="Dooley E."/>
            <person name="Doricent M."/>
            <person name="Dorje P."/>
            <person name="Dorjee K."/>
            <person name="Dupes A."/>
            <person name="Elong R."/>
            <person name="Falk J."/>
            <person name="Farina A."/>
            <person name="Faro S."/>
            <person name="Ferguson D."/>
            <person name="Fisher S."/>
            <person name="Foley C.D."/>
            <person name="Franke A."/>
            <person name="Friedrich D."/>
            <person name="Gadbois L."/>
            <person name="Gearin G."/>
            <person name="Gearin C.R."/>
            <person name="Giannoukos G."/>
            <person name="Goode T."/>
            <person name="Graham J."/>
            <person name="Grandbois E."/>
            <person name="Grewal S."/>
            <person name="Gyaltsen K."/>
            <person name="Hafez N."/>
            <person name="Hagos B."/>
            <person name="Hall J."/>
            <person name="Henson C."/>
            <person name="Hollinger A."/>
            <person name="Honan T."/>
            <person name="Huard M.D."/>
            <person name="Hughes L."/>
            <person name="Hurhula B."/>
            <person name="Husby M.E."/>
            <person name="Kamat A."/>
            <person name="Kanga B."/>
            <person name="Kashin S."/>
            <person name="Khazanovich D."/>
            <person name="Kisner P."/>
            <person name="Lance K."/>
            <person name="Lara M."/>
            <person name="Lee W."/>
            <person name="Lennon N."/>
            <person name="Letendre F."/>
            <person name="LeVine R."/>
            <person name="Lipovsky A."/>
            <person name="Liu X."/>
            <person name="Liu J."/>
            <person name="Liu S."/>
            <person name="Lokyitsang T."/>
            <person name="Lokyitsang Y."/>
            <person name="Lubonja R."/>
            <person name="Lui A."/>
            <person name="MacDonald P."/>
            <person name="Magnisalis V."/>
            <person name="Maru K."/>
            <person name="Matthews C."/>
            <person name="McCusker W."/>
            <person name="McDonough S."/>
            <person name="Mehta T."/>
            <person name="Meldrim J."/>
            <person name="Meneus L."/>
            <person name="Mihai O."/>
            <person name="Mihalev A."/>
            <person name="Mihova T."/>
            <person name="Mittelman R."/>
            <person name="Mlenga V."/>
            <person name="Montmayeur A."/>
            <person name="Mulrain L."/>
            <person name="Navidi A."/>
            <person name="Naylor J."/>
            <person name="Negash T."/>
            <person name="Nguyen T."/>
            <person name="Nguyen N."/>
            <person name="Nicol R."/>
            <person name="Norbu C."/>
            <person name="Norbu N."/>
            <person name="Novod N."/>
            <person name="O'Neill B."/>
            <person name="Osman S."/>
            <person name="Markiewicz E."/>
            <person name="Oyono O.L."/>
            <person name="Patti C."/>
            <person name="Phunkhang P."/>
            <person name="Pierre F."/>
            <person name="Priest M."/>
            <person name="Raghuraman S."/>
            <person name="Rege F."/>
            <person name="Reyes R."/>
            <person name="Rise C."/>
            <person name="Rogov P."/>
            <person name="Ross K."/>
            <person name="Ryan E."/>
            <person name="Settipalli S."/>
            <person name="Shea T."/>
            <person name="Sherpa N."/>
            <person name="Shi L."/>
            <person name="Shih D."/>
            <person name="Sparrow T."/>
            <person name="Spaulding J."/>
            <person name="Stalker J."/>
            <person name="Stange-Thomann N."/>
            <person name="Stavropoulos S."/>
            <person name="Stone C."/>
            <person name="Strader C."/>
            <person name="Tesfaye S."/>
            <person name="Thomson T."/>
            <person name="Thoulutsang Y."/>
            <person name="Thoulutsang D."/>
            <person name="Topham K."/>
            <person name="Topping I."/>
            <person name="Tsamla T."/>
            <person name="Vassiliev H."/>
            <person name="Vo A."/>
            <person name="Wangchuk T."/>
            <person name="Wangdi T."/>
            <person name="Weiand M."/>
            <person name="Wilkinson J."/>
            <person name="Wilson A."/>
            <person name="Yadav S."/>
            <person name="Young G."/>
            <person name="Yu Q."/>
            <person name="Zembek L."/>
            <person name="Zhong D."/>
            <person name="Zimmer A."/>
            <person name="Zwirko Z."/>
            <person name="Jaffe D.B."/>
            <person name="Alvarez P."/>
            <person name="Brockman W."/>
            <person name="Butler J."/>
            <person name="Chin C."/>
            <person name="Gnerre S."/>
            <person name="Grabherr M."/>
            <person name="Kleber M."/>
            <person name="Mauceli E."/>
            <person name="MacCallum I."/>
        </authorList>
    </citation>
    <scope>NUCLEOTIDE SEQUENCE [LARGE SCALE GENOMIC DNA]</scope>
    <source>
        <strain evidence="3">MSH-3 / Tucson 14011-0111.49</strain>
    </source>
</reference>
<dbReference type="AlphaFoldDB" id="B4GEM1"/>
<feature type="compositionally biased region" description="Low complexity" evidence="1">
    <location>
        <begin position="51"/>
        <end position="64"/>
    </location>
</feature>
<feature type="region of interest" description="Disordered" evidence="1">
    <location>
        <begin position="33"/>
        <end position="76"/>
    </location>
</feature>
<dbReference type="Proteomes" id="UP000008744">
    <property type="component" value="Unassembled WGS sequence"/>
</dbReference>
<evidence type="ECO:0000313" key="3">
    <source>
        <dbReference type="Proteomes" id="UP000008744"/>
    </source>
</evidence>
<protein>
    <submittedName>
        <fullName evidence="2">GL22037</fullName>
    </submittedName>
</protein>